<proteinExistence type="predicted"/>
<comment type="caution">
    <text evidence="1">The sequence shown here is derived from an EMBL/GenBank/DDBJ whole genome shotgun (WGS) entry which is preliminary data.</text>
</comment>
<accession>A0ACC6QTE5</accession>
<dbReference type="Proteomes" id="UP001375539">
    <property type="component" value="Unassembled WGS sequence"/>
</dbReference>
<dbReference type="EMBL" id="JBBKAI010000002">
    <property type="protein sequence ID" value="MEJ8661646.1"/>
    <property type="molecule type" value="Genomic_DNA"/>
</dbReference>
<evidence type="ECO:0000313" key="1">
    <source>
        <dbReference type="EMBL" id="MEJ8661646.1"/>
    </source>
</evidence>
<protein>
    <submittedName>
        <fullName evidence="1">Uncharacterized protein</fullName>
    </submittedName>
</protein>
<evidence type="ECO:0000313" key="2">
    <source>
        <dbReference type="Proteomes" id="UP001375539"/>
    </source>
</evidence>
<sequence>MALSVLAILGVAAAMVLALVLARPARRRNTGGIRRRLARPRLKPLSNMEREQLISQWTVIKAQFVDAPAVATTRADELLGRLATARGLPSASYEHRLRALSALFPAEASGARRLHAASEQAATGDADVESMRRAMIVGRRAFEALVMAGPHNHGPDAATHRTIALARRVPPQRSAPLLP</sequence>
<keyword evidence="2" id="KW-1185">Reference proteome</keyword>
<gene>
    <name evidence="1" type="ORF">WKI58_34930</name>
</gene>
<name>A0ACC6QTE5_9ACTN</name>
<organism evidence="1 2">
    <name type="scientific">Streptomyces pratisoli</name>
    <dbReference type="NCBI Taxonomy" id="3139917"/>
    <lineage>
        <taxon>Bacteria</taxon>
        <taxon>Bacillati</taxon>
        <taxon>Actinomycetota</taxon>
        <taxon>Actinomycetes</taxon>
        <taxon>Kitasatosporales</taxon>
        <taxon>Streptomycetaceae</taxon>
        <taxon>Streptomyces</taxon>
    </lineage>
</organism>
<reference evidence="1" key="1">
    <citation type="submission" date="2024-03" db="EMBL/GenBank/DDBJ databases">
        <title>Novel Streptomyces species of biotechnological and ecological value are a feature of Machair soil.</title>
        <authorList>
            <person name="Prole J.R."/>
            <person name="Goodfellow M."/>
            <person name="Allenby N."/>
            <person name="Ward A.C."/>
        </authorList>
    </citation>
    <scope>NUCLEOTIDE SEQUENCE</scope>
    <source>
        <strain evidence="1">MS1.AVA.4</strain>
    </source>
</reference>